<dbReference type="GO" id="GO:0000502">
    <property type="term" value="C:proteasome complex"/>
    <property type="evidence" value="ECO:0007669"/>
    <property type="project" value="UniProtKB-KW"/>
</dbReference>
<accession>A0ABS4S1G0</accession>
<dbReference type="RefSeq" id="WP_211084638.1">
    <property type="nucleotide sequence ID" value="NZ_CBCSLC010000018.1"/>
</dbReference>
<evidence type="ECO:0000313" key="3">
    <source>
        <dbReference type="EMBL" id="MBP2248369.1"/>
    </source>
</evidence>
<sequence length="186" mass="21555">MRKSRILLIWILALFLTACNSSDDASLPDVQEKERKDAINTEQMRKENELLKEQVRNNQKKKDEKDAKEQEEIESLRETLNITFKLMAAMQSNNYTYLESVSSPNIEISQQNNIIISKLEQGDYEVPFLHNVSLNNLEYRGFNPLDSDRVMLHMATVWSDGNGALDFYFIRSEEGNWLFDGLLTNG</sequence>
<dbReference type="PROSITE" id="PS51257">
    <property type="entry name" value="PROKAR_LIPOPROTEIN"/>
    <property type="match status" value="1"/>
</dbReference>
<dbReference type="EMBL" id="JAGIKV010000023">
    <property type="protein sequence ID" value="MBP2248369.1"/>
    <property type="molecule type" value="Genomic_DNA"/>
</dbReference>
<keyword evidence="3" id="KW-0647">Proteasome</keyword>
<evidence type="ECO:0000256" key="1">
    <source>
        <dbReference type="SAM" id="MobiDB-lite"/>
    </source>
</evidence>
<feature type="region of interest" description="Disordered" evidence="1">
    <location>
        <begin position="24"/>
        <end position="72"/>
    </location>
</feature>
<comment type="caution">
    <text evidence="3">The sequence shown here is derived from an EMBL/GenBank/DDBJ whole genome shotgun (WGS) entry which is preliminary data.</text>
</comment>
<keyword evidence="4" id="KW-1185">Reference proteome</keyword>
<proteinExistence type="predicted"/>
<name>A0ABS4S1G0_PAEXY</name>
<feature type="compositionally biased region" description="Basic and acidic residues" evidence="1">
    <location>
        <begin position="30"/>
        <end position="72"/>
    </location>
</feature>
<evidence type="ECO:0000256" key="2">
    <source>
        <dbReference type="SAM" id="SignalP"/>
    </source>
</evidence>
<feature type="signal peptide" evidence="2">
    <location>
        <begin position="1"/>
        <end position="25"/>
    </location>
</feature>
<keyword evidence="2" id="KW-0732">Signal</keyword>
<reference evidence="3 4" key="1">
    <citation type="submission" date="2021-03" db="EMBL/GenBank/DDBJ databases">
        <title>Genomic Encyclopedia of Type Strains, Phase IV (KMG-IV): sequencing the most valuable type-strain genomes for metagenomic binning, comparative biology and taxonomic classification.</title>
        <authorList>
            <person name="Goeker M."/>
        </authorList>
    </citation>
    <scope>NUCLEOTIDE SEQUENCE [LARGE SCALE GENOMIC DNA]</scope>
    <source>
        <strain evidence="3 4">DSM 21292</strain>
    </source>
</reference>
<gene>
    <name evidence="3" type="ORF">J2Z28_005052</name>
</gene>
<feature type="chain" id="PRO_5047015680" evidence="2">
    <location>
        <begin position="26"/>
        <end position="186"/>
    </location>
</feature>
<evidence type="ECO:0000313" key="4">
    <source>
        <dbReference type="Proteomes" id="UP000810207"/>
    </source>
</evidence>
<organism evidence="3 4">
    <name type="scientific">Paenibacillus xylanexedens</name>
    <dbReference type="NCBI Taxonomy" id="528191"/>
    <lineage>
        <taxon>Bacteria</taxon>
        <taxon>Bacillati</taxon>
        <taxon>Bacillota</taxon>
        <taxon>Bacilli</taxon>
        <taxon>Bacillales</taxon>
        <taxon>Paenibacillaceae</taxon>
        <taxon>Paenibacillus</taxon>
    </lineage>
</organism>
<dbReference type="Proteomes" id="UP000810207">
    <property type="component" value="Unassembled WGS sequence"/>
</dbReference>
<protein>
    <submittedName>
        <fullName evidence="3">ATP-dependent 26S proteasome regulatory subunit</fullName>
    </submittedName>
</protein>